<accession>A0ABY0H3D3</accession>
<proteinExistence type="predicted"/>
<organism evidence="2 3">
    <name type="scientific">Monosporascus cannonballus</name>
    <dbReference type="NCBI Taxonomy" id="155416"/>
    <lineage>
        <taxon>Eukaryota</taxon>
        <taxon>Fungi</taxon>
        <taxon>Dikarya</taxon>
        <taxon>Ascomycota</taxon>
        <taxon>Pezizomycotina</taxon>
        <taxon>Sordariomycetes</taxon>
        <taxon>Xylariomycetidae</taxon>
        <taxon>Xylariales</taxon>
        <taxon>Xylariales incertae sedis</taxon>
        <taxon>Monosporascus</taxon>
    </lineage>
</organism>
<feature type="compositionally biased region" description="Polar residues" evidence="1">
    <location>
        <begin position="320"/>
        <end position="339"/>
    </location>
</feature>
<feature type="compositionally biased region" description="Basic and acidic residues" evidence="1">
    <location>
        <begin position="101"/>
        <end position="115"/>
    </location>
</feature>
<evidence type="ECO:0000313" key="2">
    <source>
        <dbReference type="EMBL" id="RYO83011.1"/>
    </source>
</evidence>
<keyword evidence="3" id="KW-1185">Reference proteome</keyword>
<feature type="compositionally biased region" description="Basic and acidic residues" evidence="1">
    <location>
        <begin position="270"/>
        <end position="279"/>
    </location>
</feature>
<gene>
    <name evidence="2" type="ORF">DL762_006346</name>
</gene>
<feature type="compositionally biased region" description="Basic and acidic residues" evidence="1">
    <location>
        <begin position="7"/>
        <end position="16"/>
    </location>
</feature>
<sequence>MAPVGRSSEDRDDLWVHPDTSPVSTVELDPGLEMPLQRAKDRNIRGGLDLHQSSVGLDDDPIVSSSTSEPNRCSSSSSSAEYGDSEDGRAEPYGASPPSVIKREPQDPFVDHNLESDALPVPQDSGNELPVLPSSLERLRLPSYDSATSRYSEAPESEGVILKSPGPEVEVEVGRSQARKIIAEPQDDHFKDEEASDASESVPDDSAGSDTDYQPPGRKEPTSKPTVADHGKRRNAAQKRSPVPKAPANRGRVRKAETTARPVSTRARRKQDATNEMEVKSAQILPKGAQDGPEQKVKTPADVDEWSPPLSPTVERTHKNIQTSLRSGVPKSQPNTTLSPPRAKVTSKRVAKKPFFAKPTAGSSHVTAEAAGNVDGLPSGKSKPSTQAPPATSKTPKSMVEEKSKPEGIPMKPTRRKANKAASAKLNPVDVNAAGASIGPNSKKKRSPVQYGSTSRNPRRNIKPWIEQDMKEDPVQDVAQDPAPLLLPKEHHIKPDAPDKPESSKAPSLAKPDKLPSEEIINKATIGCSKDSLAPVAEDYPLQDQTMFDAPDIANDVTSLIEISSGQPSESSDVEEPAPEDQGVFQVMDKQPVVKHSPSAHTMEIQPVRNKPTTNSPPWVDSLQAAIQPQSVPDNLKAPEAPAITDHSSQLQGKRKATVEEAEKPRKKQANAVLRSSEPSGQASKHVSPIRFTHYKAPNRDKKGLFTIYEDLETASRVVSPEMTGYTLHIVVDTIVRRLETKQAAVENAPREYTRDLRKIMSKLMELHSTELDDLTTRLREDGIGIIKQYERLSNGTRSFQDAILLQSGAQTYADWQQHLEQSLQNARNKLSKN</sequence>
<feature type="region of interest" description="Disordered" evidence="1">
    <location>
        <begin position="633"/>
        <end position="692"/>
    </location>
</feature>
<feature type="compositionally biased region" description="Polar residues" evidence="1">
    <location>
        <begin position="382"/>
        <end position="396"/>
    </location>
</feature>
<comment type="caution">
    <text evidence="2">The sequence shown here is derived from an EMBL/GenBank/DDBJ whole genome shotgun (WGS) entry which is preliminary data.</text>
</comment>
<feature type="region of interest" description="Disordered" evidence="1">
    <location>
        <begin position="1"/>
        <end position="531"/>
    </location>
</feature>
<feature type="compositionally biased region" description="Low complexity" evidence="1">
    <location>
        <begin position="64"/>
        <end position="82"/>
    </location>
</feature>
<dbReference type="Proteomes" id="UP000294003">
    <property type="component" value="Unassembled WGS sequence"/>
</dbReference>
<feature type="compositionally biased region" description="Basic and acidic residues" evidence="1">
    <location>
        <begin position="488"/>
        <end position="503"/>
    </location>
</feature>
<feature type="compositionally biased region" description="Basic and acidic residues" evidence="1">
    <location>
        <begin position="511"/>
        <end position="521"/>
    </location>
</feature>
<evidence type="ECO:0000256" key="1">
    <source>
        <dbReference type="SAM" id="MobiDB-lite"/>
    </source>
</evidence>
<protein>
    <submittedName>
        <fullName evidence="2">Uncharacterized protein</fullName>
    </submittedName>
</protein>
<feature type="region of interest" description="Disordered" evidence="1">
    <location>
        <begin position="594"/>
        <end position="616"/>
    </location>
</feature>
<reference evidence="2 3" key="1">
    <citation type="submission" date="2018-06" db="EMBL/GenBank/DDBJ databases">
        <title>Complete Genomes of Monosporascus.</title>
        <authorList>
            <person name="Robinson A.J."/>
            <person name="Natvig D.O."/>
        </authorList>
    </citation>
    <scope>NUCLEOTIDE SEQUENCE [LARGE SCALE GENOMIC DNA]</scope>
    <source>
        <strain evidence="2 3">CBS 609.92</strain>
    </source>
</reference>
<name>A0ABY0H3D3_9PEZI</name>
<evidence type="ECO:0000313" key="3">
    <source>
        <dbReference type="Proteomes" id="UP000294003"/>
    </source>
</evidence>
<feature type="compositionally biased region" description="Basic and acidic residues" evidence="1">
    <location>
        <begin position="217"/>
        <end position="230"/>
    </location>
</feature>
<dbReference type="EMBL" id="QJNS01000199">
    <property type="protein sequence ID" value="RYO83011.1"/>
    <property type="molecule type" value="Genomic_DNA"/>
</dbReference>